<organism evidence="1 2">
    <name type="scientific">Aphis glycines</name>
    <name type="common">Soybean aphid</name>
    <dbReference type="NCBI Taxonomy" id="307491"/>
    <lineage>
        <taxon>Eukaryota</taxon>
        <taxon>Metazoa</taxon>
        <taxon>Ecdysozoa</taxon>
        <taxon>Arthropoda</taxon>
        <taxon>Hexapoda</taxon>
        <taxon>Insecta</taxon>
        <taxon>Pterygota</taxon>
        <taxon>Neoptera</taxon>
        <taxon>Paraneoptera</taxon>
        <taxon>Hemiptera</taxon>
        <taxon>Sternorrhyncha</taxon>
        <taxon>Aphidomorpha</taxon>
        <taxon>Aphidoidea</taxon>
        <taxon>Aphididae</taxon>
        <taxon>Aphidini</taxon>
        <taxon>Aphis</taxon>
        <taxon>Aphis</taxon>
    </lineage>
</organism>
<protein>
    <submittedName>
        <fullName evidence="1">Uncharacterized protein</fullName>
    </submittedName>
</protein>
<dbReference type="Proteomes" id="UP000475862">
    <property type="component" value="Unassembled WGS sequence"/>
</dbReference>
<gene>
    <name evidence="1" type="ORF">AGLY_013094</name>
</gene>
<accession>A0A6G0T8M1</accession>
<comment type="caution">
    <text evidence="1">The sequence shown here is derived from an EMBL/GenBank/DDBJ whole genome shotgun (WGS) entry which is preliminary data.</text>
</comment>
<dbReference type="EMBL" id="VYZN01000053">
    <property type="protein sequence ID" value="KAE9527396.1"/>
    <property type="molecule type" value="Genomic_DNA"/>
</dbReference>
<name>A0A6G0T8M1_APHGL</name>
<keyword evidence="2" id="KW-1185">Reference proteome</keyword>
<dbReference type="AlphaFoldDB" id="A0A6G0T8M1"/>
<sequence>MINSKLPLVGESPSWVSGWTGARNDSRYCGIAAHTRTWLSLVVTRIFGTHCEIYDVLSFSFKPCSGRIAGDCPALRSHCTRLHDNDNDNNMLQATTQHAAIAEIIIVIVKPQCVLRHDSMTLNIVLCDVTHGQCWPTHTPRLLEFKTDDTHNNNNNNNMIFFFVTRTCNKILFTIIVIGAV</sequence>
<evidence type="ECO:0000313" key="2">
    <source>
        <dbReference type="Proteomes" id="UP000475862"/>
    </source>
</evidence>
<proteinExistence type="predicted"/>
<reference evidence="1 2" key="1">
    <citation type="submission" date="2019-08" db="EMBL/GenBank/DDBJ databases">
        <title>The genome of the soybean aphid Biotype 1, its phylome, world population structure and adaptation to the North American continent.</title>
        <authorList>
            <person name="Giordano R."/>
            <person name="Donthu R.K."/>
            <person name="Hernandez A.G."/>
            <person name="Wright C.L."/>
            <person name="Zimin A.V."/>
        </authorList>
    </citation>
    <scope>NUCLEOTIDE SEQUENCE [LARGE SCALE GENOMIC DNA]</scope>
    <source>
        <tissue evidence="1">Whole aphids</tissue>
    </source>
</reference>
<evidence type="ECO:0000313" key="1">
    <source>
        <dbReference type="EMBL" id="KAE9527396.1"/>
    </source>
</evidence>